<dbReference type="InterPro" id="IPR053937">
    <property type="entry name" value="GOST_TM"/>
</dbReference>
<name>A0AAD8IU15_9APIA</name>
<dbReference type="EMBL" id="JAUIZM010000004">
    <property type="protein sequence ID" value="KAK1391169.1"/>
    <property type="molecule type" value="Genomic_DNA"/>
</dbReference>
<evidence type="ECO:0000256" key="2">
    <source>
        <dbReference type="ARBA" id="ARBA00022692"/>
    </source>
</evidence>
<evidence type="ECO:0000256" key="1">
    <source>
        <dbReference type="ARBA" id="ARBA00004141"/>
    </source>
</evidence>
<evidence type="ECO:0000256" key="7">
    <source>
        <dbReference type="SAM" id="Phobius"/>
    </source>
</evidence>
<feature type="transmembrane region" description="Helical" evidence="7">
    <location>
        <begin position="305"/>
        <end position="338"/>
    </location>
</feature>
<protein>
    <submittedName>
        <fullName evidence="9">Transmembrane receptor, eukaryota</fullName>
    </submittedName>
</protein>
<sequence>MKDEKLVRWSVSNMNTYIFMYIYLLIILCSNNLASASIHYYENQPFIPQSDAFFFHGGSEGLYASNNNKPHNGDSFIRFETVSFQRTAEFAEKKNSMQSRTGLIEAIVFEVKDRERIGGAFLNSSSICCTPQLSQDGLCTVGEVIIHKNSDNPDWPRRIQTFFEGTKQEAKMGTVSVEINSTGMYYLYFMFCDPQLKGTVVRGRTVWRNPHGYLPGKMAPLMTFYGIASLAYLVLGLVWFLRFVKFWKDIIQLHYHITVVIALGMCETALWYFEYANLNATGIRPVGITLWAVSITAVKKTLSRLLLLVVSMGYGVVRPTLGGVTSKVLILGLIYFVALEALDLVQHLGTVDDFSSRSMQYLVLPVAFLDAWFILWIFSSLSRTLEKLQIRRSMAKLELYRKFTNYLAVFVLLSIAWIGYELYFNASDKYNELWQYAWIIPSIWTLLAFSLLAVICILWAPSRNPTRYAYSEETGDDFDEEAISLTSSVKVTGDVTSKLERKDLKGSSSTDHIMALDVEEDKQE</sequence>
<dbReference type="GO" id="GO:0005794">
    <property type="term" value="C:Golgi apparatus"/>
    <property type="evidence" value="ECO:0007669"/>
    <property type="project" value="TreeGrafter"/>
</dbReference>
<gene>
    <name evidence="9" type="ORF">POM88_019347</name>
</gene>
<evidence type="ECO:0000256" key="4">
    <source>
        <dbReference type="ARBA" id="ARBA00022989"/>
    </source>
</evidence>
<keyword evidence="3" id="KW-0732">Signal</keyword>
<feature type="domain" description="GOST seven transmembrane" evidence="8">
    <location>
        <begin position="220"/>
        <end position="465"/>
    </location>
</feature>
<dbReference type="InterPro" id="IPR009637">
    <property type="entry name" value="GPR107/GPR108-like"/>
</dbReference>
<evidence type="ECO:0000259" key="8">
    <source>
        <dbReference type="Pfam" id="PF06814"/>
    </source>
</evidence>
<accession>A0AAD8IU15</accession>
<dbReference type="PANTHER" id="PTHR21229:SF55">
    <property type="entry name" value="EXPRESSED PROTEIN-RELATED"/>
    <property type="match status" value="1"/>
</dbReference>
<feature type="transmembrane region" description="Helical" evidence="7">
    <location>
        <begin position="21"/>
        <end position="41"/>
    </location>
</feature>
<dbReference type="Proteomes" id="UP001237642">
    <property type="component" value="Unassembled WGS sequence"/>
</dbReference>
<comment type="subcellular location">
    <subcellularLocation>
        <location evidence="1">Membrane</location>
        <topology evidence="1">Multi-pass membrane protein</topology>
    </subcellularLocation>
</comment>
<feature type="region of interest" description="Disordered" evidence="6">
    <location>
        <begin position="502"/>
        <end position="524"/>
    </location>
</feature>
<evidence type="ECO:0000256" key="6">
    <source>
        <dbReference type="SAM" id="MobiDB-lite"/>
    </source>
</evidence>
<feature type="transmembrane region" description="Helical" evidence="7">
    <location>
        <begin position="218"/>
        <end position="241"/>
    </location>
</feature>
<reference evidence="9" key="2">
    <citation type="submission" date="2023-05" db="EMBL/GenBank/DDBJ databases">
        <authorList>
            <person name="Schelkunov M.I."/>
        </authorList>
    </citation>
    <scope>NUCLEOTIDE SEQUENCE</scope>
    <source>
        <strain evidence="9">Hsosn_3</strain>
        <tissue evidence="9">Leaf</tissue>
    </source>
</reference>
<reference evidence="9" key="1">
    <citation type="submission" date="2023-02" db="EMBL/GenBank/DDBJ databases">
        <title>Genome of toxic invasive species Heracleum sosnowskyi carries increased number of genes despite the absence of recent whole-genome duplications.</title>
        <authorList>
            <person name="Schelkunov M."/>
            <person name="Shtratnikova V."/>
            <person name="Makarenko M."/>
            <person name="Klepikova A."/>
            <person name="Omelchenko D."/>
            <person name="Novikova G."/>
            <person name="Obukhova E."/>
            <person name="Bogdanov V."/>
            <person name="Penin A."/>
            <person name="Logacheva M."/>
        </authorList>
    </citation>
    <scope>NUCLEOTIDE SEQUENCE</scope>
    <source>
        <strain evidence="9">Hsosn_3</strain>
        <tissue evidence="9">Leaf</tissue>
    </source>
</reference>
<evidence type="ECO:0000256" key="5">
    <source>
        <dbReference type="ARBA" id="ARBA00023136"/>
    </source>
</evidence>
<feature type="transmembrane region" description="Helical" evidence="7">
    <location>
        <begin position="253"/>
        <end position="273"/>
    </location>
</feature>
<evidence type="ECO:0000256" key="3">
    <source>
        <dbReference type="ARBA" id="ARBA00022729"/>
    </source>
</evidence>
<proteinExistence type="predicted"/>
<evidence type="ECO:0000313" key="9">
    <source>
        <dbReference type="EMBL" id="KAK1391169.1"/>
    </source>
</evidence>
<feature type="transmembrane region" description="Helical" evidence="7">
    <location>
        <begin position="436"/>
        <end position="460"/>
    </location>
</feature>
<keyword evidence="10" id="KW-1185">Reference proteome</keyword>
<keyword evidence="9" id="KW-0675">Receptor</keyword>
<keyword evidence="5 7" id="KW-0472">Membrane</keyword>
<feature type="transmembrane region" description="Helical" evidence="7">
    <location>
        <begin position="358"/>
        <end position="382"/>
    </location>
</feature>
<keyword evidence="2 7" id="KW-0812">Transmembrane</keyword>
<dbReference type="Pfam" id="PF06814">
    <property type="entry name" value="GOST_TM"/>
    <property type="match status" value="1"/>
</dbReference>
<keyword evidence="4 7" id="KW-1133">Transmembrane helix</keyword>
<dbReference type="PANTHER" id="PTHR21229">
    <property type="entry name" value="LUNG SEVEN TRANSMEMBRANE RECEPTOR"/>
    <property type="match status" value="1"/>
</dbReference>
<comment type="caution">
    <text evidence="9">The sequence shown here is derived from an EMBL/GenBank/DDBJ whole genome shotgun (WGS) entry which is preliminary data.</text>
</comment>
<organism evidence="9 10">
    <name type="scientific">Heracleum sosnowskyi</name>
    <dbReference type="NCBI Taxonomy" id="360622"/>
    <lineage>
        <taxon>Eukaryota</taxon>
        <taxon>Viridiplantae</taxon>
        <taxon>Streptophyta</taxon>
        <taxon>Embryophyta</taxon>
        <taxon>Tracheophyta</taxon>
        <taxon>Spermatophyta</taxon>
        <taxon>Magnoliopsida</taxon>
        <taxon>eudicotyledons</taxon>
        <taxon>Gunneridae</taxon>
        <taxon>Pentapetalae</taxon>
        <taxon>asterids</taxon>
        <taxon>campanulids</taxon>
        <taxon>Apiales</taxon>
        <taxon>Apiaceae</taxon>
        <taxon>Apioideae</taxon>
        <taxon>apioid superclade</taxon>
        <taxon>Tordylieae</taxon>
        <taxon>Tordyliinae</taxon>
        <taxon>Heracleum</taxon>
    </lineage>
</organism>
<feature type="transmembrane region" description="Helical" evidence="7">
    <location>
        <begin position="403"/>
        <end position="424"/>
    </location>
</feature>
<dbReference type="AlphaFoldDB" id="A0AAD8IU15"/>
<dbReference type="GO" id="GO:0016020">
    <property type="term" value="C:membrane"/>
    <property type="evidence" value="ECO:0007669"/>
    <property type="project" value="UniProtKB-SubCell"/>
</dbReference>
<evidence type="ECO:0000313" key="10">
    <source>
        <dbReference type="Proteomes" id="UP001237642"/>
    </source>
</evidence>